<dbReference type="AlphaFoldDB" id="L1M5K5"/>
<organism evidence="1 2">
    <name type="scientific">Pseudomonas bharatica CSV86</name>
    <dbReference type="NCBI Taxonomy" id="1005395"/>
    <lineage>
        <taxon>Bacteria</taxon>
        <taxon>Pseudomonadati</taxon>
        <taxon>Pseudomonadota</taxon>
        <taxon>Gammaproteobacteria</taxon>
        <taxon>Pseudomonadales</taxon>
        <taxon>Pseudomonadaceae</taxon>
        <taxon>Pseudomonas</taxon>
        <taxon>Pseudomonas bharatica</taxon>
    </lineage>
</organism>
<reference evidence="1 2" key="1">
    <citation type="journal article" date="2013" name="Genome Announc.">
        <title>Genome Sequence of Naphthalene-Degrading Soil Bacterium Pseudomonas putida CSV86.</title>
        <authorList>
            <person name="Phale P.S."/>
            <person name="Paliwal V."/>
            <person name="Raju S.C."/>
            <person name="Modak A."/>
            <person name="Purohit H.J."/>
        </authorList>
    </citation>
    <scope>NUCLEOTIDE SEQUENCE [LARGE SCALE GENOMIC DNA]</scope>
    <source>
        <strain evidence="1 2">CSV86</strain>
    </source>
</reference>
<evidence type="ECO:0000313" key="1">
    <source>
        <dbReference type="EMBL" id="NNJ14569.1"/>
    </source>
</evidence>
<accession>L1M5K5</accession>
<sequence length="121" mass="12889">MQLTSALIFGNACDDEEDNLATLGSNNTDGRLLILSRYPDEDEVGLMIEDESEALRDIKVTLSATRLLIETAPGATELFGGDDVLEIDIASALGDDLEEIEAVLKVLLKGVGTLVVEHSAS</sequence>
<protein>
    <submittedName>
        <fullName evidence="1">Uncharacterized protein</fullName>
    </submittedName>
</protein>
<evidence type="ECO:0000313" key="2">
    <source>
        <dbReference type="Proteomes" id="UP000010448"/>
    </source>
</evidence>
<name>L1M5K5_9PSED</name>
<dbReference type="RefSeq" id="WP_009395516.1">
    <property type="nucleotide sequence ID" value="NZ_AMWJ02000001.1"/>
</dbReference>
<gene>
    <name evidence="1" type="ORF">CSV86_004555</name>
</gene>
<keyword evidence="2" id="KW-1185">Reference proteome</keyword>
<dbReference type="EMBL" id="AMWJ02000001">
    <property type="protein sequence ID" value="NNJ14569.1"/>
    <property type="molecule type" value="Genomic_DNA"/>
</dbReference>
<dbReference type="OrthoDB" id="8912133at2"/>
<comment type="caution">
    <text evidence="1">The sequence shown here is derived from an EMBL/GenBank/DDBJ whole genome shotgun (WGS) entry which is preliminary data.</text>
</comment>
<proteinExistence type="predicted"/>
<dbReference type="Proteomes" id="UP000010448">
    <property type="component" value="Unassembled WGS sequence"/>
</dbReference>